<evidence type="ECO:0000313" key="3">
    <source>
        <dbReference type="Proteomes" id="UP000009022"/>
    </source>
</evidence>
<dbReference type="HOGENOM" id="CLU_2661703_0_0_1"/>
<name>B3RT24_TRIAD</name>
<dbReference type="EMBL" id="DS985243">
    <property type="protein sequence ID" value="EDV26619.1"/>
    <property type="molecule type" value="Genomic_DNA"/>
</dbReference>
<feature type="non-terminal residue" evidence="2">
    <location>
        <position position="1"/>
    </location>
</feature>
<dbReference type="Proteomes" id="UP000009022">
    <property type="component" value="Unassembled WGS sequence"/>
</dbReference>
<proteinExistence type="predicted"/>
<gene>
    <name evidence="2" type="ORF">TRIADDRAFT_22125</name>
</gene>
<accession>B3RT24</accession>
<dbReference type="KEGG" id="tad:TRIADDRAFT_22125"/>
<dbReference type="CTD" id="6752362"/>
<organism evidence="2 3">
    <name type="scientific">Trichoplax adhaerens</name>
    <name type="common">Trichoplax reptans</name>
    <dbReference type="NCBI Taxonomy" id="10228"/>
    <lineage>
        <taxon>Eukaryota</taxon>
        <taxon>Metazoa</taxon>
        <taxon>Placozoa</taxon>
        <taxon>Uniplacotomia</taxon>
        <taxon>Trichoplacea</taxon>
        <taxon>Trichoplacidae</taxon>
        <taxon>Trichoplax</taxon>
    </lineage>
</organism>
<protein>
    <submittedName>
        <fullName evidence="2">Uncharacterized protein</fullName>
    </submittedName>
</protein>
<dbReference type="AlphaFoldDB" id="B3RT24"/>
<keyword evidence="1" id="KW-1133">Transmembrane helix</keyword>
<dbReference type="RefSeq" id="XP_002110615.1">
    <property type="nucleotide sequence ID" value="XM_002110579.1"/>
</dbReference>
<keyword evidence="1" id="KW-0472">Membrane</keyword>
<keyword evidence="1" id="KW-0812">Transmembrane</keyword>
<feature type="transmembrane region" description="Helical" evidence="1">
    <location>
        <begin position="55"/>
        <end position="75"/>
    </location>
</feature>
<evidence type="ECO:0000313" key="2">
    <source>
        <dbReference type="EMBL" id="EDV26619.1"/>
    </source>
</evidence>
<reference evidence="2 3" key="1">
    <citation type="journal article" date="2008" name="Nature">
        <title>The Trichoplax genome and the nature of placozoans.</title>
        <authorList>
            <person name="Srivastava M."/>
            <person name="Begovic E."/>
            <person name="Chapman J."/>
            <person name="Putnam N.H."/>
            <person name="Hellsten U."/>
            <person name="Kawashima T."/>
            <person name="Kuo A."/>
            <person name="Mitros T."/>
            <person name="Salamov A."/>
            <person name="Carpenter M.L."/>
            <person name="Signorovitch A.Y."/>
            <person name="Moreno M.A."/>
            <person name="Kamm K."/>
            <person name="Grimwood J."/>
            <person name="Schmutz J."/>
            <person name="Shapiro H."/>
            <person name="Grigoriev I.V."/>
            <person name="Buss L.W."/>
            <person name="Schierwater B."/>
            <person name="Dellaporta S.L."/>
            <person name="Rokhsar D.S."/>
        </authorList>
    </citation>
    <scope>NUCLEOTIDE SEQUENCE [LARGE SCALE GENOMIC DNA]</scope>
    <source>
        <strain evidence="2 3">Grell-BS-1999</strain>
    </source>
</reference>
<evidence type="ECO:0000256" key="1">
    <source>
        <dbReference type="SAM" id="Phobius"/>
    </source>
</evidence>
<dbReference type="InParanoid" id="B3RT24"/>
<sequence length="76" mass="9483">YVYRSLHIYIFICTFLLTSLHIQYTVYLHLYLFTTFYLIRVTTYIYLHLYFFTTFLLNTCIGHYIYIYIFICTFLL</sequence>
<keyword evidence="3" id="KW-1185">Reference proteome</keyword>
<feature type="transmembrane region" description="Helical" evidence="1">
    <location>
        <begin position="6"/>
        <end position="23"/>
    </location>
</feature>
<dbReference type="GeneID" id="6752362"/>